<comment type="similarity">
    <text evidence="1">In the N-terminal section; belongs to the LXG family.</text>
</comment>
<protein>
    <recommendedName>
        <fullName evidence="2">LXG domain-containing protein</fullName>
    </recommendedName>
</protein>
<accession>A0A1V0P4P6</accession>
<organism evidence="3 4">
    <name type="scientific">Lactococcus lactis subsp. lactis</name>
    <name type="common">Streptococcus lactis</name>
    <dbReference type="NCBI Taxonomy" id="1360"/>
    <lineage>
        <taxon>Bacteria</taxon>
        <taxon>Bacillati</taxon>
        <taxon>Bacillota</taxon>
        <taxon>Bacilli</taxon>
        <taxon>Lactobacillales</taxon>
        <taxon>Streptococcaceae</taxon>
        <taxon>Lactococcus</taxon>
    </lineage>
</organism>
<feature type="domain" description="LXG" evidence="2">
    <location>
        <begin position="8"/>
        <end position="241"/>
    </location>
</feature>
<evidence type="ECO:0000256" key="1">
    <source>
        <dbReference type="ARBA" id="ARBA00034117"/>
    </source>
</evidence>
<evidence type="ECO:0000313" key="3">
    <source>
        <dbReference type="EMBL" id="ARE21690.1"/>
    </source>
</evidence>
<name>A0A1V0P4P6_LACLL</name>
<gene>
    <name evidence="3" type="ORF">LLUC06_2148</name>
</gene>
<dbReference type="PROSITE" id="PS51756">
    <property type="entry name" value="LXG"/>
    <property type="match status" value="1"/>
</dbReference>
<dbReference type="EMBL" id="CP015902">
    <property type="protein sequence ID" value="ARE21690.1"/>
    <property type="molecule type" value="Genomic_DNA"/>
</dbReference>
<dbReference type="SUPFAM" id="SSF52309">
    <property type="entry name" value="N-(deoxy)ribosyltransferase-like"/>
    <property type="match status" value="1"/>
</dbReference>
<dbReference type="AlphaFoldDB" id="A0A1V0P4P6"/>
<dbReference type="InterPro" id="IPR006829">
    <property type="entry name" value="LXG_dom"/>
</dbReference>
<dbReference type="RefSeq" id="WP_081213715.1">
    <property type="nucleotide sequence ID" value="NZ_CP015902.2"/>
</dbReference>
<sequence>MGLKYNKNDGQLFILAMNHNVSSANEIVSRLKAGSDHLISMVNGGSAQLSGKAYNAVGTLFTSLVQPVLSKLESATEDIKNNIQVFRSQSSAFNAFNDTIYDEERLNHLKEIKQQQQATVLTQIRMFNNTLLGDLAKNVAEALFYEGKRLENVAEHYANEIKEIDDKLRILHEFSSSTSHLFQDSLTVFKSDMQGVKALNQGRFDSNGNFSMPAGSDMSWYKTLTNQKLDSALVSDDEAEREELLKALDVNGLTDKDRDKYESSVSDILKTLQKQGWTKEGLEAYLKTLATINSNSHSAGDVFPVDSLIENAQLMKFLLDNANHLDVSKYVEKGWEWEKTNTYYFINGEPNFVLTQLGAYLPNFNVTKQASPEEMASVSKVQESVVVNPEEGLALLAGVTRTFDIEEIRPLLKTNPNRAFFWSGRTEGIGEAETAATIAEGKGGVTLESTIGTKKIEMPEWDFGNPDSMKAWDLASGAYAEQVSGEIRAVVGSELRTGNIWENIELPRLMENPEVSKITIIDPNKQRNRNVEG</sequence>
<evidence type="ECO:0000313" key="4">
    <source>
        <dbReference type="Proteomes" id="UP000192095"/>
    </source>
</evidence>
<evidence type="ECO:0000259" key="2">
    <source>
        <dbReference type="PROSITE" id="PS51756"/>
    </source>
</evidence>
<dbReference type="Proteomes" id="UP000192095">
    <property type="component" value="Chromosome"/>
</dbReference>
<reference evidence="3 4" key="1">
    <citation type="journal article" date="2017" name="BMC Genomics">
        <title>Comparative and functional genomics of the Lactococcus lactis taxon; insights into evolution and niche adaptation.</title>
        <authorList>
            <person name="Kelleher P."/>
            <person name="Bottacini F."/>
            <person name="Mahony J."/>
            <person name="Kilcawley K.N."/>
            <person name="van Sinderen D."/>
        </authorList>
    </citation>
    <scope>NUCLEOTIDE SEQUENCE [LARGE SCALE GENOMIC DNA]</scope>
    <source>
        <strain evidence="3 4">UC06</strain>
    </source>
</reference>
<proteinExistence type="inferred from homology"/>